<protein>
    <submittedName>
        <fullName evidence="1">Uncharacterized protein</fullName>
    </submittedName>
</protein>
<reference evidence="1 2" key="1">
    <citation type="submission" date="2018-09" db="EMBL/GenBank/DDBJ databases">
        <title>Genomic Encyclopedia of Archaeal and Bacterial Type Strains, Phase II (KMG-II): from individual species to whole genera.</title>
        <authorList>
            <person name="Goeker M."/>
        </authorList>
    </citation>
    <scope>NUCLEOTIDE SEQUENCE [LARGE SCALE GENOMIC DNA]</scope>
    <source>
        <strain evidence="1 2">DSM 11458</strain>
    </source>
</reference>
<comment type="caution">
    <text evidence="1">The sequence shown here is derived from an EMBL/GenBank/DDBJ whole genome shotgun (WGS) entry which is preliminary data.</text>
</comment>
<name>A0A420DTH8_9RHOB</name>
<dbReference type="EMBL" id="RAQK01000001">
    <property type="protein sequence ID" value="RKE97480.1"/>
    <property type="molecule type" value="Genomic_DNA"/>
</dbReference>
<sequence>MREAFGVRRGSKLSGVGFLVSHIDYQAEEVTEKFLNTNAELFDNLRWDGDIGAISVRCEDGP</sequence>
<evidence type="ECO:0000313" key="2">
    <source>
        <dbReference type="Proteomes" id="UP000284407"/>
    </source>
</evidence>
<proteinExistence type="predicted"/>
<organism evidence="1 2">
    <name type="scientific">Sulfitobacter guttiformis</name>
    <dbReference type="NCBI Taxonomy" id="74349"/>
    <lineage>
        <taxon>Bacteria</taxon>
        <taxon>Pseudomonadati</taxon>
        <taxon>Pseudomonadota</taxon>
        <taxon>Alphaproteobacteria</taxon>
        <taxon>Rhodobacterales</taxon>
        <taxon>Roseobacteraceae</taxon>
        <taxon>Sulfitobacter</taxon>
    </lineage>
</organism>
<accession>A0A420DTH8</accession>
<evidence type="ECO:0000313" key="1">
    <source>
        <dbReference type="EMBL" id="RKE97480.1"/>
    </source>
</evidence>
<keyword evidence="2" id="KW-1185">Reference proteome</keyword>
<dbReference type="AlphaFoldDB" id="A0A420DTH8"/>
<dbReference type="Proteomes" id="UP000284407">
    <property type="component" value="Unassembled WGS sequence"/>
</dbReference>
<gene>
    <name evidence="1" type="ORF">C8N30_2086</name>
</gene>